<protein>
    <submittedName>
        <fullName evidence="2">Uncharacterized protein</fullName>
    </submittedName>
</protein>
<accession>A0AAD7WLJ1</accession>
<proteinExistence type="predicted"/>
<feature type="region of interest" description="Disordered" evidence="1">
    <location>
        <begin position="1"/>
        <end position="20"/>
    </location>
</feature>
<evidence type="ECO:0000313" key="3">
    <source>
        <dbReference type="Proteomes" id="UP001221898"/>
    </source>
</evidence>
<evidence type="ECO:0000313" key="2">
    <source>
        <dbReference type="EMBL" id="KAJ8401322.1"/>
    </source>
</evidence>
<name>A0AAD7WLJ1_9TELE</name>
<sequence>MQHRRRSREGCRRRHNEAPVPRGKCSIVHTLHRMVGCCTWTLCPDSRRLPLIFHFLFPLDASSSPRSSSSPSLKRLSTFVYRGRYRRVAIQESGVIHLNVFSPSHRPWFEP</sequence>
<organism evidence="2 3">
    <name type="scientific">Aldrovandia affinis</name>
    <dbReference type="NCBI Taxonomy" id="143900"/>
    <lineage>
        <taxon>Eukaryota</taxon>
        <taxon>Metazoa</taxon>
        <taxon>Chordata</taxon>
        <taxon>Craniata</taxon>
        <taxon>Vertebrata</taxon>
        <taxon>Euteleostomi</taxon>
        <taxon>Actinopterygii</taxon>
        <taxon>Neopterygii</taxon>
        <taxon>Teleostei</taxon>
        <taxon>Notacanthiformes</taxon>
        <taxon>Halosauridae</taxon>
        <taxon>Aldrovandia</taxon>
    </lineage>
</organism>
<dbReference type="EMBL" id="JAINUG010000071">
    <property type="protein sequence ID" value="KAJ8401322.1"/>
    <property type="molecule type" value="Genomic_DNA"/>
</dbReference>
<evidence type="ECO:0000256" key="1">
    <source>
        <dbReference type="SAM" id="MobiDB-lite"/>
    </source>
</evidence>
<feature type="compositionally biased region" description="Basic residues" evidence="1">
    <location>
        <begin position="1"/>
        <end position="15"/>
    </location>
</feature>
<dbReference type="AlphaFoldDB" id="A0AAD7WLJ1"/>
<reference evidence="2" key="1">
    <citation type="journal article" date="2023" name="Science">
        <title>Genome structures resolve the early diversification of teleost fishes.</title>
        <authorList>
            <person name="Parey E."/>
            <person name="Louis A."/>
            <person name="Montfort J."/>
            <person name="Bouchez O."/>
            <person name="Roques C."/>
            <person name="Iampietro C."/>
            <person name="Lluch J."/>
            <person name="Castinel A."/>
            <person name="Donnadieu C."/>
            <person name="Desvignes T."/>
            <person name="Floi Bucao C."/>
            <person name="Jouanno E."/>
            <person name="Wen M."/>
            <person name="Mejri S."/>
            <person name="Dirks R."/>
            <person name="Jansen H."/>
            <person name="Henkel C."/>
            <person name="Chen W.J."/>
            <person name="Zahm M."/>
            <person name="Cabau C."/>
            <person name="Klopp C."/>
            <person name="Thompson A.W."/>
            <person name="Robinson-Rechavi M."/>
            <person name="Braasch I."/>
            <person name="Lecointre G."/>
            <person name="Bobe J."/>
            <person name="Postlethwait J.H."/>
            <person name="Berthelot C."/>
            <person name="Roest Crollius H."/>
            <person name="Guiguen Y."/>
        </authorList>
    </citation>
    <scope>NUCLEOTIDE SEQUENCE</scope>
    <source>
        <strain evidence="2">NC1722</strain>
    </source>
</reference>
<comment type="caution">
    <text evidence="2">The sequence shown here is derived from an EMBL/GenBank/DDBJ whole genome shotgun (WGS) entry which is preliminary data.</text>
</comment>
<gene>
    <name evidence="2" type="ORF">AAFF_G00385530</name>
</gene>
<dbReference type="Proteomes" id="UP001221898">
    <property type="component" value="Unassembled WGS sequence"/>
</dbReference>
<keyword evidence="3" id="KW-1185">Reference proteome</keyword>